<dbReference type="EMBL" id="CP134851">
    <property type="protein sequence ID" value="WNL22866.1"/>
    <property type="molecule type" value="Genomic_DNA"/>
</dbReference>
<evidence type="ECO:0008006" key="8">
    <source>
        <dbReference type="Google" id="ProtNLM"/>
    </source>
</evidence>
<sequence>MLDYLDRLNHFEMMLVWLILLSVIFIIIYFIDKKNKVSNKDILKKRLAKGELSIEEFRTLIDEL</sequence>
<feature type="transmembrane region" description="Helical" evidence="1">
    <location>
        <begin position="14"/>
        <end position="31"/>
    </location>
</feature>
<keyword evidence="1" id="KW-0812">Transmembrane</keyword>
<accession>A0AA96I294</accession>
<gene>
    <name evidence="3" type="ORF">RJG51_03665</name>
    <name evidence="2" type="ORF">RJG52_07910</name>
    <name evidence="4" type="ORF">RJG53_09605</name>
    <name evidence="6" type="ORF">RJG55_07905</name>
    <name evidence="5" type="ORF">RJG56_09455</name>
    <name evidence="7" type="ORF">RJG57_03460</name>
</gene>
<evidence type="ECO:0000256" key="1">
    <source>
        <dbReference type="SAM" id="Phobius"/>
    </source>
</evidence>
<reference evidence="3" key="2">
    <citation type="submission" date="2023-09" db="EMBL/GenBank/DDBJ databases">
        <title>Characterization of Arcobacter Isolates from Retail Chicken Sold in Supermarkets in Tbilisi, Georgia.</title>
        <authorList>
            <person name="Matthias R."/>
            <person name="Zautner A.E."/>
        </authorList>
    </citation>
    <scope>NUCLEOTIDE SEQUENCE</scope>
    <source>
        <strain evidence="3">LEO 108</strain>
        <strain evidence="2">LEO 109</strain>
    </source>
</reference>
<dbReference type="EMBL" id="CP134844">
    <property type="protein sequence ID" value="WNL11844.1"/>
    <property type="molecule type" value="Genomic_DNA"/>
</dbReference>
<dbReference type="EMBL" id="CP134852">
    <property type="protein sequence ID" value="WNL26243.1"/>
    <property type="molecule type" value="Genomic_DNA"/>
</dbReference>
<evidence type="ECO:0000313" key="7">
    <source>
        <dbReference type="EMBL" id="WNL26243.1"/>
    </source>
</evidence>
<evidence type="ECO:0000313" key="2">
    <source>
        <dbReference type="EMBL" id="WNL11844.1"/>
    </source>
</evidence>
<organism evidence="3">
    <name type="scientific">Arcobacter sp. AZ-2023</name>
    <dbReference type="NCBI Taxonomy" id="3074453"/>
    <lineage>
        <taxon>Bacteria</taxon>
        <taxon>Pseudomonadati</taxon>
        <taxon>Campylobacterota</taxon>
        <taxon>Epsilonproteobacteria</taxon>
        <taxon>Campylobacterales</taxon>
        <taxon>Arcobacteraceae</taxon>
        <taxon>Arcobacter</taxon>
    </lineage>
</organism>
<evidence type="ECO:0000313" key="6">
    <source>
        <dbReference type="EMBL" id="WNL22866.1"/>
    </source>
</evidence>
<evidence type="ECO:0000313" key="4">
    <source>
        <dbReference type="EMBL" id="WNL18832.1"/>
    </source>
</evidence>
<evidence type="ECO:0000313" key="5">
    <source>
        <dbReference type="EMBL" id="WNL20967.1"/>
    </source>
</evidence>
<dbReference type="AlphaFoldDB" id="A0AA96I294"/>
<name>A0AA96I294_9BACT</name>
<protein>
    <recommendedName>
        <fullName evidence="8">SHOCT domain-containing protein</fullName>
    </recommendedName>
</protein>
<proteinExistence type="predicted"/>
<dbReference type="EMBL" id="CP134845">
    <property type="protein sequence ID" value="WNL15288.1"/>
    <property type="molecule type" value="Genomic_DNA"/>
</dbReference>
<keyword evidence="1" id="KW-0472">Membrane</keyword>
<reference evidence="4" key="1">
    <citation type="submission" date="2023-09" db="EMBL/GenBank/DDBJ databases">
        <title>Arcobacter tbilisiensis sp. nov. isolated from chicken meat in Tbilisi, Georgia.</title>
        <authorList>
            <person name="Matthias R."/>
            <person name="Zautner A.E."/>
        </authorList>
    </citation>
    <scope>NUCLEOTIDE SEQUENCE</scope>
    <source>
        <strain evidence="7">LEO 70</strain>
        <strain evidence="6">LEO 74</strain>
        <strain evidence="5">LEO 79</strain>
        <strain evidence="4">LEO 99</strain>
    </source>
</reference>
<dbReference type="EMBL" id="CP134849">
    <property type="protein sequence ID" value="WNL18832.1"/>
    <property type="molecule type" value="Genomic_DNA"/>
</dbReference>
<evidence type="ECO:0000313" key="3">
    <source>
        <dbReference type="EMBL" id="WNL15288.1"/>
    </source>
</evidence>
<dbReference type="EMBL" id="CP134850">
    <property type="protein sequence ID" value="WNL20967.1"/>
    <property type="molecule type" value="Genomic_DNA"/>
</dbReference>
<keyword evidence="1" id="KW-1133">Transmembrane helix</keyword>